<dbReference type="EMBL" id="LLXZ01000132">
    <property type="protein sequence ID" value="KRR04322.1"/>
    <property type="molecule type" value="Genomic_DNA"/>
</dbReference>
<reference evidence="1 2" key="1">
    <citation type="submission" date="2014-03" db="EMBL/GenBank/DDBJ databases">
        <title>Bradyrhizobium valentinum sp. nov., isolated from effective nodules of Lupinus mariae-josephae, a lupine endemic of basic-lime soils in Eastern Spain.</title>
        <authorList>
            <person name="Duran D."/>
            <person name="Rey L."/>
            <person name="Navarro A."/>
            <person name="Busquets A."/>
            <person name="Imperial J."/>
            <person name="Ruiz-Argueso T."/>
        </authorList>
    </citation>
    <scope>NUCLEOTIDE SEQUENCE [LARGE SCALE GENOMIC DNA]</scope>
    <source>
        <strain evidence="1 2">PAC68</strain>
    </source>
</reference>
<accession>A0A0R3L8T7</accession>
<evidence type="ECO:0000313" key="1">
    <source>
        <dbReference type="EMBL" id="KRR04322.1"/>
    </source>
</evidence>
<organism evidence="1 2">
    <name type="scientific">Bradyrhizobium jicamae</name>
    <dbReference type="NCBI Taxonomy" id="280332"/>
    <lineage>
        <taxon>Bacteria</taxon>
        <taxon>Pseudomonadati</taxon>
        <taxon>Pseudomonadota</taxon>
        <taxon>Alphaproteobacteria</taxon>
        <taxon>Hyphomicrobiales</taxon>
        <taxon>Nitrobacteraceae</taxon>
        <taxon>Bradyrhizobium</taxon>
    </lineage>
</organism>
<sequence length="81" mass="9331">MVVDGNNEGQSGQRPTLGTIIIREQLAVLRHYQAFSIKYSILLGQTRLSQEQRREIIMQIRRFNEEGDIDVSRDDAMKKPA</sequence>
<dbReference type="AlphaFoldDB" id="A0A0R3L8T7"/>
<protein>
    <submittedName>
        <fullName evidence="1">Uncharacterized protein</fullName>
    </submittedName>
</protein>
<comment type="caution">
    <text evidence="1">The sequence shown here is derived from an EMBL/GenBank/DDBJ whole genome shotgun (WGS) entry which is preliminary data.</text>
</comment>
<evidence type="ECO:0000313" key="2">
    <source>
        <dbReference type="Proteomes" id="UP000050863"/>
    </source>
</evidence>
<keyword evidence="2" id="KW-1185">Reference proteome</keyword>
<name>A0A0R3L8T7_9BRAD</name>
<proteinExistence type="predicted"/>
<dbReference type="RefSeq" id="WP_057837376.1">
    <property type="nucleotide sequence ID" value="NZ_LLXZ01000132.1"/>
</dbReference>
<gene>
    <name evidence="1" type="ORF">CQ12_41090</name>
</gene>
<dbReference type="Proteomes" id="UP000050863">
    <property type="component" value="Unassembled WGS sequence"/>
</dbReference>